<keyword evidence="5" id="KW-1185">Reference proteome</keyword>
<dbReference type="GO" id="GO:0005737">
    <property type="term" value="C:cytoplasm"/>
    <property type="evidence" value="ECO:0000318"/>
    <property type="project" value="GO_Central"/>
</dbReference>
<dbReference type="GO" id="GO:0006457">
    <property type="term" value="P:protein folding"/>
    <property type="evidence" value="ECO:0000318"/>
    <property type="project" value="GO_Central"/>
</dbReference>
<evidence type="ECO:0000256" key="2">
    <source>
        <dbReference type="ARBA" id="ARBA00023186"/>
    </source>
</evidence>
<dbReference type="PIRSF" id="PIRSF016477">
    <property type="entry name" value="Prefoldin_subunit_4"/>
    <property type="match status" value="1"/>
</dbReference>
<gene>
    <name evidence="4" type="ORF">GL50803_001383</name>
</gene>
<dbReference type="InterPro" id="IPR016661">
    <property type="entry name" value="PFDN4"/>
</dbReference>
<dbReference type="Proteomes" id="UP000001548">
    <property type="component" value="Unassembled WGS sequence"/>
</dbReference>
<dbReference type="GO" id="GO:0051082">
    <property type="term" value="F:unfolded protein binding"/>
    <property type="evidence" value="ECO:0000318"/>
    <property type="project" value="GO_Central"/>
</dbReference>
<evidence type="ECO:0000256" key="1">
    <source>
        <dbReference type="ARBA" id="ARBA00008045"/>
    </source>
</evidence>
<evidence type="ECO:0000313" key="4">
    <source>
        <dbReference type="EMBL" id="KAE8304503.1"/>
    </source>
</evidence>
<protein>
    <recommendedName>
        <fullName evidence="3">Prefoldin subunit 4</fullName>
    </recommendedName>
</protein>
<dbReference type="PANTHER" id="PTHR21100">
    <property type="entry name" value="PREFOLDIN SUBUNIT 4"/>
    <property type="match status" value="1"/>
</dbReference>
<accession>A8BVJ1</accession>
<dbReference type="EMBL" id="AACB03000002">
    <property type="protein sequence ID" value="KAE8304503.1"/>
    <property type="molecule type" value="Genomic_DNA"/>
</dbReference>
<sequence>MSLTQRLLPSDHKSVDASLQDQQMINTFARLHMVYVELAEQRKVLKKRLDDIESASVALLELDDTEVKPMLAIGAAFFPNDSMDIDNSLEALKATVSQEYEVVSNRCSKIEAKLNQLRDVLQQKFKGSINLDYET</sequence>
<name>A8BVJ1_GIAIC</name>
<dbReference type="VEuPathDB" id="GiardiaDB:GL50803_1383"/>
<dbReference type="RefSeq" id="XP_001704566.1">
    <property type="nucleotide sequence ID" value="XM_001704514.1"/>
</dbReference>
<dbReference type="FunCoup" id="A8BVJ1">
    <property type="interactions" value="177"/>
</dbReference>
<dbReference type="InterPro" id="IPR002777">
    <property type="entry name" value="PFD_beta-like"/>
</dbReference>
<dbReference type="GO" id="GO:0016272">
    <property type="term" value="C:prefoldin complex"/>
    <property type="evidence" value="ECO:0000318"/>
    <property type="project" value="GO_Central"/>
</dbReference>
<organism evidence="4 5">
    <name type="scientific">Giardia intestinalis (strain ATCC 50803 / WB clone C6)</name>
    <name type="common">Giardia lamblia</name>
    <dbReference type="NCBI Taxonomy" id="184922"/>
    <lineage>
        <taxon>Eukaryota</taxon>
        <taxon>Metamonada</taxon>
        <taxon>Diplomonadida</taxon>
        <taxon>Hexamitidae</taxon>
        <taxon>Giardiinae</taxon>
        <taxon>Giardia</taxon>
    </lineage>
</organism>
<keyword evidence="2 3" id="KW-0143">Chaperone</keyword>
<dbReference type="STRING" id="184922.A8BVJ1"/>
<comment type="similarity">
    <text evidence="1 3">Belongs to the prefoldin subunit beta family.</text>
</comment>
<comment type="caution">
    <text evidence="4">The sequence shown here is derived from an EMBL/GenBank/DDBJ whole genome shotgun (WGS) entry which is preliminary data.</text>
</comment>
<dbReference type="InterPro" id="IPR009053">
    <property type="entry name" value="Prefoldin"/>
</dbReference>
<comment type="function">
    <text evidence="3">Binds specifically to cytosolic chaperonin (c-CPN) and transfers target proteins to it. Binds to nascent polypeptide chain and promotes folding in an environment in which there are many competing pathways for nonnative proteins.</text>
</comment>
<dbReference type="HOGENOM" id="CLU_130032_0_0_1"/>
<evidence type="ECO:0000313" key="5">
    <source>
        <dbReference type="Proteomes" id="UP000001548"/>
    </source>
</evidence>
<dbReference type="Pfam" id="PF01920">
    <property type="entry name" value="Prefoldin_2"/>
    <property type="match status" value="1"/>
</dbReference>
<dbReference type="OMA" id="LEFRYKA"/>
<dbReference type="GeneID" id="5697454"/>
<reference evidence="4 5" key="1">
    <citation type="journal article" date="2007" name="Science">
        <title>Genomic minimalism in the early diverging intestinal parasite Giardia lamblia.</title>
        <authorList>
            <person name="Morrison H.G."/>
            <person name="McArthur A.G."/>
            <person name="Gillin F.D."/>
            <person name="Aley S.B."/>
            <person name="Adam R.D."/>
            <person name="Olsen G.J."/>
            <person name="Best A.A."/>
            <person name="Cande W.Z."/>
            <person name="Chen F."/>
            <person name="Cipriano M.J."/>
            <person name="Davids B.J."/>
            <person name="Dawson S.C."/>
            <person name="Elmendorf H.G."/>
            <person name="Hehl A.B."/>
            <person name="Holder M.E."/>
            <person name="Huse S.M."/>
            <person name="Kim U.U."/>
            <person name="Lasek-Nesselquist E."/>
            <person name="Manning G."/>
            <person name="Nigam A."/>
            <person name="Nixon J.E."/>
            <person name="Palm D."/>
            <person name="Passamaneck N.E."/>
            <person name="Prabhu A."/>
            <person name="Reich C.I."/>
            <person name="Reiner D.S."/>
            <person name="Samuelson J."/>
            <person name="Svard S.G."/>
            <person name="Sogin M.L."/>
        </authorList>
    </citation>
    <scope>NUCLEOTIDE SEQUENCE [LARGE SCALE GENOMIC DNA]</scope>
    <source>
        <strain evidence="4 5">WB C6</strain>
    </source>
</reference>
<evidence type="ECO:0000256" key="3">
    <source>
        <dbReference type="PIRNR" id="PIRNR016477"/>
    </source>
</evidence>
<proteinExistence type="inferred from homology"/>
<dbReference type="KEGG" id="gla:GL50803_001383"/>
<dbReference type="AlphaFoldDB" id="A8BVJ1"/>
<dbReference type="PANTHER" id="PTHR21100:SF9">
    <property type="entry name" value="PREFOLDIN SUBUNIT 4"/>
    <property type="match status" value="1"/>
</dbReference>
<dbReference type="Gene3D" id="1.10.287.370">
    <property type="match status" value="1"/>
</dbReference>
<comment type="subunit">
    <text evidence="3">Heterohexamer of two PFD-alpha type and four PFD-beta type subunits.</text>
</comment>